<name>L9VUD0_9EURY</name>
<dbReference type="OrthoDB" id="163622at2157"/>
<evidence type="ECO:0000313" key="3">
    <source>
        <dbReference type="Proteomes" id="UP000011599"/>
    </source>
</evidence>
<evidence type="ECO:0008006" key="4">
    <source>
        <dbReference type="Google" id="ProtNLM"/>
    </source>
</evidence>
<accession>L9VUD0</accession>
<gene>
    <name evidence="2" type="ORF">C496_10791</name>
</gene>
<dbReference type="RefSeq" id="WP_006089989.1">
    <property type="nucleotide sequence ID" value="NZ_AOHW01000030.1"/>
</dbReference>
<dbReference type="AlphaFoldDB" id="L9VUD0"/>
<feature type="compositionally biased region" description="Low complexity" evidence="1">
    <location>
        <begin position="90"/>
        <end position="103"/>
    </location>
</feature>
<dbReference type="STRING" id="1114856.GCA_000383975_02580"/>
<dbReference type="EMBL" id="AOHW01000030">
    <property type="protein sequence ID" value="ELY40789.1"/>
    <property type="molecule type" value="Genomic_DNA"/>
</dbReference>
<comment type="caution">
    <text evidence="2">The sequence shown here is derived from an EMBL/GenBank/DDBJ whole genome shotgun (WGS) entry which is preliminary data.</text>
</comment>
<dbReference type="PATRIC" id="fig|1114856.3.peg.2248"/>
<dbReference type="eggNOG" id="arCOG08205">
    <property type="taxonomic scope" value="Archaea"/>
</dbReference>
<dbReference type="Proteomes" id="UP000011599">
    <property type="component" value="Unassembled WGS sequence"/>
</dbReference>
<reference evidence="2 3" key="1">
    <citation type="journal article" date="2014" name="PLoS Genet.">
        <title>Phylogenetically driven sequencing of extremely halophilic archaea reveals strategies for static and dynamic osmo-response.</title>
        <authorList>
            <person name="Becker E.A."/>
            <person name="Seitzer P.M."/>
            <person name="Tritt A."/>
            <person name="Larsen D."/>
            <person name="Krusor M."/>
            <person name="Yao A.I."/>
            <person name="Wu D."/>
            <person name="Madern D."/>
            <person name="Eisen J.A."/>
            <person name="Darling A.E."/>
            <person name="Facciotti M.T."/>
        </authorList>
    </citation>
    <scope>NUCLEOTIDE SEQUENCE [LARGE SCALE GENOMIC DNA]</scope>
    <source>
        <strain evidence="2 3">GA33</strain>
    </source>
</reference>
<feature type="region of interest" description="Disordered" evidence="1">
    <location>
        <begin position="74"/>
        <end position="112"/>
    </location>
</feature>
<dbReference type="PROSITE" id="PS51257">
    <property type="entry name" value="PROKAR_LIPOPROTEIN"/>
    <property type="match status" value="1"/>
</dbReference>
<protein>
    <recommendedName>
        <fullName evidence="4">Lipoprotein</fullName>
    </recommendedName>
</protein>
<organism evidence="2 3">
    <name type="scientific">Natronorubrum tibetense GA33</name>
    <dbReference type="NCBI Taxonomy" id="1114856"/>
    <lineage>
        <taxon>Archaea</taxon>
        <taxon>Methanobacteriati</taxon>
        <taxon>Methanobacteriota</taxon>
        <taxon>Stenosarchaea group</taxon>
        <taxon>Halobacteria</taxon>
        <taxon>Halobacteriales</taxon>
        <taxon>Natrialbaceae</taxon>
        <taxon>Natronorubrum</taxon>
    </lineage>
</organism>
<keyword evidence="3" id="KW-1185">Reference proteome</keyword>
<sequence>MLTPRSDAVDALPLSRRALLAASGALVSATAGCAGFLDDDDSQSNGDLADNAPADTSVLAHLDIDAVADAGVLDADETDSGGDTADTDGDTPGADDGATGADGDALEDDGSVDPGYVADLAAAVEARTGLDPLAANEAMLFGDGDAELNETSLGDTESDGWERVDAIVDGTWSDDDVVDSLEATTGLAYEATTHADESVLYEPKTGTDDPDTPSLGVLGDGRFVVGDEAAVRAALDVRYGDAAPVSGLVRDAYEDARGAQLTVASETDGLSVPETIELFVDLEFDILDEVDAVGRSYALVDAGLEFEIDLHVGDDDDATELETLLRGALPYLGSIDEEFDEVREDIDLDRNGAVVTAGYEGEADAVLTLLSVLDGV</sequence>
<evidence type="ECO:0000313" key="2">
    <source>
        <dbReference type="EMBL" id="ELY40789.1"/>
    </source>
</evidence>
<feature type="compositionally biased region" description="Acidic residues" evidence="1">
    <location>
        <begin position="74"/>
        <end position="89"/>
    </location>
</feature>
<proteinExistence type="predicted"/>
<evidence type="ECO:0000256" key="1">
    <source>
        <dbReference type="SAM" id="MobiDB-lite"/>
    </source>
</evidence>